<dbReference type="InterPro" id="IPR029045">
    <property type="entry name" value="ClpP/crotonase-like_dom_sf"/>
</dbReference>
<keyword evidence="3" id="KW-1133">Transmembrane helix</keyword>
<dbReference type="RefSeq" id="WP_146809566.1">
    <property type="nucleotide sequence ID" value="NZ_BJXX01000069.1"/>
</dbReference>
<reference evidence="4 5" key="1">
    <citation type="submission" date="2019-07" db="EMBL/GenBank/DDBJ databases">
        <title>Whole genome shotgun sequence of Aneurinibacillus danicus NBRC 102444.</title>
        <authorList>
            <person name="Hosoyama A."/>
            <person name="Uohara A."/>
            <person name="Ohji S."/>
            <person name="Ichikawa N."/>
        </authorList>
    </citation>
    <scope>NUCLEOTIDE SEQUENCE [LARGE SCALE GENOMIC DNA]</scope>
    <source>
        <strain evidence="4 5">NBRC 102444</strain>
    </source>
</reference>
<dbReference type="Proteomes" id="UP000321157">
    <property type="component" value="Unassembled WGS sequence"/>
</dbReference>
<dbReference type="AlphaFoldDB" id="A0A511V5R5"/>
<dbReference type="Pfam" id="PF00378">
    <property type="entry name" value="ECH_1"/>
    <property type="match status" value="1"/>
</dbReference>
<dbReference type="CDD" id="cd06558">
    <property type="entry name" value="crotonase-like"/>
    <property type="match status" value="1"/>
</dbReference>
<feature type="transmembrane region" description="Helical" evidence="3">
    <location>
        <begin position="101"/>
        <end position="125"/>
    </location>
</feature>
<comment type="similarity">
    <text evidence="1 2">Belongs to the enoyl-CoA hydratase/isomerase family.</text>
</comment>
<protein>
    <submittedName>
        <fullName evidence="4">Enoyl-CoA hydratase</fullName>
    </submittedName>
</protein>
<accession>A0A511V5R5</accession>
<gene>
    <name evidence="4" type="ORF">ADA01nite_17450</name>
</gene>
<keyword evidence="3" id="KW-0812">Transmembrane</keyword>
<dbReference type="Gene3D" id="1.10.12.10">
    <property type="entry name" value="Lyase 2-enoyl-coa Hydratase, Chain A, domain 2"/>
    <property type="match status" value="1"/>
</dbReference>
<dbReference type="PROSITE" id="PS00166">
    <property type="entry name" value="ENOYL_COA_HYDRATASE"/>
    <property type="match status" value="1"/>
</dbReference>
<dbReference type="EMBL" id="BJXX01000069">
    <property type="protein sequence ID" value="GEN34285.1"/>
    <property type="molecule type" value="Genomic_DNA"/>
</dbReference>
<dbReference type="InterPro" id="IPR014748">
    <property type="entry name" value="Enoyl-CoA_hydra_C"/>
</dbReference>
<comment type="caution">
    <text evidence="4">The sequence shown here is derived from an EMBL/GenBank/DDBJ whole genome shotgun (WGS) entry which is preliminary data.</text>
</comment>
<feature type="transmembrane region" description="Helical" evidence="3">
    <location>
        <begin position="131"/>
        <end position="150"/>
    </location>
</feature>
<evidence type="ECO:0000256" key="3">
    <source>
        <dbReference type="SAM" id="Phobius"/>
    </source>
</evidence>
<keyword evidence="3" id="KW-0472">Membrane</keyword>
<dbReference type="PANTHER" id="PTHR43459">
    <property type="entry name" value="ENOYL-COA HYDRATASE"/>
    <property type="match status" value="1"/>
</dbReference>
<dbReference type="InterPro" id="IPR001753">
    <property type="entry name" value="Enoyl-CoA_hydra/iso"/>
</dbReference>
<sequence length="261" mass="27864">MSIRTSVVSAAIEQGVMSIVLQRPEVLNAYSEEMLNGLVQAMEEAGRNREVKTVVISGAGRAFCAGGDVKSMSDFTPLDIHDFVGKLNYLVRSMSKLEKPIIAAVHGYAAGAGLCLALACDMIVASDDAKFSAGFAQIGLVADGGGMFFLPRTLGTYRAKEMLFTGKILSAAKAQEWGIVNEVFPASALAEETKKLAVQLANGPSRTYAMIKKLANQALTADLEAMLGMEQTAQTVMASTADHREGVQAFKEKRKPMFTGE</sequence>
<organism evidence="4 5">
    <name type="scientific">Aneurinibacillus danicus</name>
    <dbReference type="NCBI Taxonomy" id="267746"/>
    <lineage>
        <taxon>Bacteria</taxon>
        <taxon>Bacillati</taxon>
        <taxon>Bacillota</taxon>
        <taxon>Bacilli</taxon>
        <taxon>Bacillales</taxon>
        <taxon>Paenibacillaceae</taxon>
        <taxon>Aneurinibacillus group</taxon>
        <taxon>Aneurinibacillus</taxon>
    </lineage>
</organism>
<evidence type="ECO:0000256" key="1">
    <source>
        <dbReference type="ARBA" id="ARBA00005254"/>
    </source>
</evidence>
<name>A0A511V5R5_9BACL</name>
<dbReference type="InterPro" id="IPR018376">
    <property type="entry name" value="Enoyl-CoA_hyd/isom_CS"/>
</dbReference>
<proteinExistence type="inferred from homology"/>
<dbReference type="PANTHER" id="PTHR43459:SF1">
    <property type="entry name" value="EG:BACN32G11.4 PROTEIN"/>
    <property type="match status" value="1"/>
</dbReference>
<evidence type="ECO:0000256" key="2">
    <source>
        <dbReference type="RuleBase" id="RU003707"/>
    </source>
</evidence>
<keyword evidence="5" id="KW-1185">Reference proteome</keyword>
<evidence type="ECO:0000313" key="5">
    <source>
        <dbReference type="Proteomes" id="UP000321157"/>
    </source>
</evidence>
<dbReference type="OrthoDB" id="254175at2"/>
<dbReference type="GO" id="GO:0003824">
    <property type="term" value="F:catalytic activity"/>
    <property type="evidence" value="ECO:0007669"/>
    <property type="project" value="InterPro"/>
</dbReference>
<dbReference type="Gene3D" id="3.90.226.10">
    <property type="entry name" value="2-enoyl-CoA Hydratase, Chain A, domain 1"/>
    <property type="match status" value="1"/>
</dbReference>
<evidence type="ECO:0000313" key="4">
    <source>
        <dbReference type="EMBL" id="GEN34285.1"/>
    </source>
</evidence>
<dbReference type="SUPFAM" id="SSF52096">
    <property type="entry name" value="ClpP/crotonase"/>
    <property type="match status" value="1"/>
</dbReference>